<evidence type="ECO:0000313" key="1">
    <source>
        <dbReference type="Proteomes" id="UP000504635"/>
    </source>
</evidence>
<dbReference type="AlphaFoldDB" id="A0A6J2XSG2"/>
<dbReference type="GO" id="GO:0030681">
    <property type="term" value="C:multimeric ribonuclease P complex"/>
    <property type="evidence" value="ECO:0007669"/>
    <property type="project" value="TreeGrafter"/>
</dbReference>
<dbReference type="Proteomes" id="UP000504635">
    <property type="component" value="Unplaced"/>
</dbReference>
<dbReference type="InterPro" id="IPR013893">
    <property type="entry name" value="RNase_P_Rpp40"/>
</dbReference>
<name>A0A6J2XSG2_SITOR</name>
<keyword evidence="1" id="KW-1185">Reference proteome</keyword>
<dbReference type="PANTHER" id="PTHR15396">
    <property type="entry name" value="RIBONUCLEASE P PROTEIN SUBUNIT P40"/>
    <property type="match status" value="1"/>
</dbReference>
<dbReference type="GO" id="GO:0000447">
    <property type="term" value="P:endonucleolytic cleavage in ITS1 to separate SSU-rRNA from 5.8S rRNA and LSU-rRNA from tricistronic rRNA transcript (SSU-rRNA, 5.8S rRNA, LSU-rRNA)"/>
    <property type="evidence" value="ECO:0007669"/>
    <property type="project" value="TreeGrafter"/>
</dbReference>
<dbReference type="Pfam" id="PF08584">
    <property type="entry name" value="Ribonuc_P_40"/>
    <property type="match status" value="1"/>
</dbReference>
<dbReference type="PANTHER" id="PTHR15396:SF1">
    <property type="entry name" value="RIBONUCLEASE P PROTEIN SUBUNIT P40"/>
    <property type="match status" value="1"/>
</dbReference>
<dbReference type="GO" id="GO:0004526">
    <property type="term" value="F:ribonuclease P activity"/>
    <property type="evidence" value="ECO:0007669"/>
    <property type="project" value="TreeGrafter"/>
</dbReference>
<reference evidence="2" key="1">
    <citation type="submission" date="2025-08" db="UniProtKB">
        <authorList>
            <consortium name="RefSeq"/>
        </authorList>
    </citation>
    <scope>IDENTIFICATION</scope>
    <source>
        <tissue evidence="2">Gonads</tissue>
    </source>
</reference>
<dbReference type="GeneID" id="115880490"/>
<sequence>MQSPEVWNFKEPSTFLQIKEFNKFPKTLLEEFFCNHLITLIVPDCLKIPPKLVQSLIDDCEYYKITGVNLSHLLDPQFFDNFIRQGKLTALSIGTRIDCDNCFAITPTGTLILILNKDTYQSLGLEGSASYFSQKNKDRYIIKIDLRNSKLQPGQRSFKRIKAALDSLEKFSLILSWLPPEDTICPSSVAKFFNDLNYNVKVCKNNFKTHVLYSINSPIILKEDISENEIIDFAEWLGMVSIDGDFLGSFDNYVNTYEAPEPSIVLSQLRFLQWRGFFLPEHIEKLTSFLRDYNDVEKKSWMAIYTQGFSDMPIVTPNKEHHYYTNGDNGNLLIFNKNKFLSCIQRCTSKTYK</sequence>
<dbReference type="RefSeq" id="XP_030753559.1">
    <property type="nucleotide sequence ID" value="XM_030897699.1"/>
</dbReference>
<protein>
    <submittedName>
        <fullName evidence="2">Ribonuclease P protein subunit p40-like isoform X2</fullName>
    </submittedName>
</protein>
<dbReference type="GO" id="GO:0000172">
    <property type="term" value="C:ribonuclease MRP complex"/>
    <property type="evidence" value="ECO:0007669"/>
    <property type="project" value="TreeGrafter"/>
</dbReference>
<accession>A0A6J2XSG2</accession>
<organism evidence="1 2">
    <name type="scientific">Sitophilus oryzae</name>
    <name type="common">Rice weevil</name>
    <name type="synonym">Curculio oryzae</name>
    <dbReference type="NCBI Taxonomy" id="7048"/>
    <lineage>
        <taxon>Eukaryota</taxon>
        <taxon>Metazoa</taxon>
        <taxon>Ecdysozoa</taxon>
        <taxon>Arthropoda</taxon>
        <taxon>Hexapoda</taxon>
        <taxon>Insecta</taxon>
        <taxon>Pterygota</taxon>
        <taxon>Neoptera</taxon>
        <taxon>Endopterygota</taxon>
        <taxon>Coleoptera</taxon>
        <taxon>Polyphaga</taxon>
        <taxon>Cucujiformia</taxon>
        <taxon>Curculionidae</taxon>
        <taxon>Dryophthorinae</taxon>
        <taxon>Sitophilus</taxon>
    </lineage>
</organism>
<proteinExistence type="predicted"/>
<dbReference type="OrthoDB" id="63112at2759"/>
<gene>
    <name evidence="2" type="primary">LOC115880490</name>
</gene>
<dbReference type="GO" id="GO:0000171">
    <property type="term" value="F:ribonuclease MRP activity"/>
    <property type="evidence" value="ECO:0007669"/>
    <property type="project" value="TreeGrafter"/>
</dbReference>
<evidence type="ECO:0000313" key="2">
    <source>
        <dbReference type="RefSeq" id="XP_030753559.1"/>
    </source>
</evidence>
<dbReference type="GO" id="GO:0001682">
    <property type="term" value="P:tRNA 5'-leader removal"/>
    <property type="evidence" value="ECO:0007669"/>
    <property type="project" value="InterPro"/>
</dbReference>